<feature type="non-terminal residue" evidence="1">
    <location>
        <position position="1"/>
    </location>
</feature>
<dbReference type="AlphaFoldDB" id="A0A9N9NX41"/>
<evidence type="ECO:0000313" key="1">
    <source>
        <dbReference type="EMBL" id="CAG8772036.1"/>
    </source>
</evidence>
<sequence>VETTKELLETYGESESYVKDCCSDCIKENTEHMSEQFRQFFDDY</sequence>
<comment type="caution">
    <text evidence="1">The sequence shown here is derived from an EMBL/GenBank/DDBJ whole genome shotgun (WGS) entry which is preliminary data.</text>
</comment>
<organism evidence="1 2">
    <name type="scientific">Racocetra fulgida</name>
    <dbReference type="NCBI Taxonomy" id="60492"/>
    <lineage>
        <taxon>Eukaryota</taxon>
        <taxon>Fungi</taxon>
        <taxon>Fungi incertae sedis</taxon>
        <taxon>Mucoromycota</taxon>
        <taxon>Glomeromycotina</taxon>
        <taxon>Glomeromycetes</taxon>
        <taxon>Diversisporales</taxon>
        <taxon>Gigasporaceae</taxon>
        <taxon>Racocetra</taxon>
    </lineage>
</organism>
<dbReference type="EMBL" id="CAJVPZ010047113">
    <property type="protein sequence ID" value="CAG8772036.1"/>
    <property type="molecule type" value="Genomic_DNA"/>
</dbReference>
<name>A0A9N9NX41_9GLOM</name>
<dbReference type="Proteomes" id="UP000789396">
    <property type="component" value="Unassembled WGS sequence"/>
</dbReference>
<reference evidence="1" key="1">
    <citation type="submission" date="2021-06" db="EMBL/GenBank/DDBJ databases">
        <authorList>
            <person name="Kallberg Y."/>
            <person name="Tangrot J."/>
            <person name="Rosling A."/>
        </authorList>
    </citation>
    <scope>NUCLEOTIDE SEQUENCE</scope>
    <source>
        <strain evidence="1">IN212</strain>
    </source>
</reference>
<proteinExistence type="predicted"/>
<keyword evidence="2" id="KW-1185">Reference proteome</keyword>
<dbReference type="OrthoDB" id="10365072at2759"/>
<accession>A0A9N9NX41</accession>
<feature type="non-terminal residue" evidence="1">
    <location>
        <position position="44"/>
    </location>
</feature>
<evidence type="ECO:0000313" key="2">
    <source>
        <dbReference type="Proteomes" id="UP000789396"/>
    </source>
</evidence>
<gene>
    <name evidence="1" type="ORF">RFULGI_LOCUS15129</name>
</gene>
<protein>
    <submittedName>
        <fullName evidence="1">11005_t:CDS:1</fullName>
    </submittedName>
</protein>